<sequence>GFVSAHNHVGYAVFRGRAEDVGYAPTHRLYLPMSGVITNSEREVIGALAVTELLRGGVTTILEMEEDAELFAPFIESSGIRAFIGVMVNDVNLDALASGQTVFDDTVRTQQLSQAIGLAERWHGRSGGRIQSVMAANGLSMSSPTLLKGLRAAADDLGLRVSIHLGFGERELVESVHHRAQFDYATDCGMLGTDVIAVHCYDVDEAEIDMLAKSGTSLAHCPHMNQFRGEVAPIQAMQSKGMQIGLGIDNYFSDYFEVLRSCIASARIRAHDPEVLSAQDALALGTIDAAAVMGLDHEIGSIEIGKKADLQIIDMRRLGLTPTNDPVATLVYHGHGKDVETVIV</sequence>
<dbReference type="GO" id="GO:0016810">
    <property type="term" value="F:hydrolase activity, acting on carbon-nitrogen (but not peptide) bonds"/>
    <property type="evidence" value="ECO:0007669"/>
    <property type="project" value="InterPro"/>
</dbReference>
<reference evidence="2" key="1">
    <citation type="submission" date="2018-05" db="EMBL/GenBank/DDBJ databases">
        <authorList>
            <person name="Lanie J.A."/>
            <person name="Ng W.-L."/>
            <person name="Kazmierczak K.M."/>
            <person name="Andrzejewski T.M."/>
            <person name="Davidsen T.M."/>
            <person name="Wayne K.J."/>
            <person name="Tettelin H."/>
            <person name="Glass J.I."/>
            <person name="Rusch D."/>
            <person name="Podicherti R."/>
            <person name="Tsui H.-C.T."/>
            <person name="Winkler M.E."/>
        </authorList>
    </citation>
    <scope>NUCLEOTIDE SEQUENCE</scope>
</reference>
<protein>
    <recommendedName>
        <fullName evidence="1">Amidohydrolase-related domain-containing protein</fullName>
    </recommendedName>
</protein>
<organism evidence="2">
    <name type="scientific">marine metagenome</name>
    <dbReference type="NCBI Taxonomy" id="408172"/>
    <lineage>
        <taxon>unclassified sequences</taxon>
        <taxon>metagenomes</taxon>
        <taxon>ecological metagenomes</taxon>
    </lineage>
</organism>
<dbReference type="PANTHER" id="PTHR43794:SF5">
    <property type="entry name" value="CHLOROHYDROLASE FAMILY PROTEIN"/>
    <property type="match status" value="1"/>
</dbReference>
<dbReference type="SUPFAM" id="SSF51556">
    <property type="entry name" value="Metallo-dependent hydrolases"/>
    <property type="match status" value="1"/>
</dbReference>
<feature type="non-terminal residue" evidence="2">
    <location>
        <position position="344"/>
    </location>
</feature>
<evidence type="ECO:0000259" key="1">
    <source>
        <dbReference type="Pfam" id="PF01979"/>
    </source>
</evidence>
<gene>
    <name evidence="2" type="ORF">METZ01_LOCUS325326</name>
</gene>
<dbReference type="InterPro" id="IPR050287">
    <property type="entry name" value="MTA/SAH_deaminase"/>
</dbReference>
<dbReference type="Gene3D" id="3.20.20.140">
    <property type="entry name" value="Metal-dependent hydrolases"/>
    <property type="match status" value="1"/>
</dbReference>
<proteinExistence type="predicted"/>
<name>A0A382PKH7_9ZZZZ</name>
<dbReference type="Pfam" id="PF01979">
    <property type="entry name" value="Amidohydro_1"/>
    <property type="match status" value="1"/>
</dbReference>
<dbReference type="Gene3D" id="2.30.40.10">
    <property type="entry name" value="Urease, subunit C, domain 1"/>
    <property type="match status" value="1"/>
</dbReference>
<evidence type="ECO:0000313" key="2">
    <source>
        <dbReference type="EMBL" id="SVC72472.1"/>
    </source>
</evidence>
<dbReference type="EMBL" id="UINC01107246">
    <property type="protein sequence ID" value="SVC72472.1"/>
    <property type="molecule type" value="Genomic_DNA"/>
</dbReference>
<dbReference type="PANTHER" id="PTHR43794">
    <property type="entry name" value="AMINOHYDROLASE SSNA-RELATED"/>
    <property type="match status" value="1"/>
</dbReference>
<dbReference type="InterPro" id="IPR006680">
    <property type="entry name" value="Amidohydro-rel"/>
</dbReference>
<feature type="non-terminal residue" evidence="2">
    <location>
        <position position="1"/>
    </location>
</feature>
<dbReference type="InterPro" id="IPR032466">
    <property type="entry name" value="Metal_Hydrolase"/>
</dbReference>
<dbReference type="AlphaFoldDB" id="A0A382PKH7"/>
<feature type="domain" description="Amidohydrolase-related" evidence="1">
    <location>
        <begin position="1"/>
        <end position="344"/>
    </location>
</feature>
<accession>A0A382PKH7</accession>
<dbReference type="SUPFAM" id="SSF51338">
    <property type="entry name" value="Composite domain of metallo-dependent hydrolases"/>
    <property type="match status" value="1"/>
</dbReference>
<dbReference type="InterPro" id="IPR011059">
    <property type="entry name" value="Metal-dep_hydrolase_composite"/>
</dbReference>